<dbReference type="Proteomes" id="UP000054359">
    <property type="component" value="Unassembled WGS sequence"/>
</dbReference>
<dbReference type="EMBL" id="KK120007">
    <property type="protein sequence ID" value="KFM77339.1"/>
    <property type="molecule type" value="Genomic_DNA"/>
</dbReference>
<dbReference type="AlphaFoldDB" id="A0A087UJ00"/>
<name>A0A087UJ00_STEMI</name>
<organism evidence="2 3">
    <name type="scientific">Stegodyphus mimosarum</name>
    <name type="common">African social velvet spider</name>
    <dbReference type="NCBI Taxonomy" id="407821"/>
    <lineage>
        <taxon>Eukaryota</taxon>
        <taxon>Metazoa</taxon>
        <taxon>Ecdysozoa</taxon>
        <taxon>Arthropoda</taxon>
        <taxon>Chelicerata</taxon>
        <taxon>Arachnida</taxon>
        <taxon>Araneae</taxon>
        <taxon>Araneomorphae</taxon>
        <taxon>Entelegynae</taxon>
        <taxon>Eresoidea</taxon>
        <taxon>Eresidae</taxon>
        <taxon>Stegodyphus</taxon>
    </lineage>
</organism>
<reference evidence="2 3" key="1">
    <citation type="submission" date="2013-11" db="EMBL/GenBank/DDBJ databases">
        <title>Genome sequencing of Stegodyphus mimosarum.</title>
        <authorList>
            <person name="Bechsgaard J."/>
        </authorList>
    </citation>
    <scope>NUCLEOTIDE SEQUENCE [LARGE SCALE GENOMIC DNA]</scope>
</reference>
<protein>
    <submittedName>
        <fullName evidence="2">Uncharacterized protein</fullName>
    </submittedName>
</protein>
<dbReference type="OrthoDB" id="6043301at2759"/>
<feature type="non-terminal residue" evidence="2">
    <location>
        <position position="129"/>
    </location>
</feature>
<evidence type="ECO:0000313" key="3">
    <source>
        <dbReference type="Proteomes" id="UP000054359"/>
    </source>
</evidence>
<evidence type="ECO:0000313" key="2">
    <source>
        <dbReference type="EMBL" id="KFM77339.1"/>
    </source>
</evidence>
<evidence type="ECO:0000256" key="1">
    <source>
        <dbReference type="SAM" id="SignalP"/>
    </source>
</evidence>
<sequence length="129" mass="14926">MLPLSFLLISVSFSCMSHVHAWPRSESADDSDESLSIIPRTWKKNTEKKNTWWSKKSVIDEDISDAAADILKLNQEVSPTNKLEGCFTDRCMFLLMECLRQGESRAVFMKCRESYFSCFANCIKENRDR</sequence>
<feature type="chain" id="PRO_5001830566" evidence="1">
    <location>
        <begin position="22"/>
        <end position="129"/>
    </location>
</feature>
<proteinExistence type="predicted"/>
<gene>
    <name evidence="2" type="ORF">X975_06228</name>
</gene>
<accession>A0A087UJ00</accession>
<feature type="signal peptide" evidence="1">
    <location>
        <begin position="1"/>
        <end position="21"/>
    </location>
</feature>
<keyword evidence="3" id="KW-1185">Reference proteome</keyword>
<dbReference type="OMA" id="CFANCIK"/>
<keyword evidence="1" id="KW-0732">Signal</keyword>